<dbReference type="InterPro" id="IPR003313">
    <property type="entry name" value="AraC-bd"/>
</dbReference>
<dbReference type="SUPFAM" id="SSF51182">
    <property type="entry name" value="RmlC-like cupins"/>
    <property type="match status" value="1"/>
</dbReference>
<dbReference type="RefSeq" id="WP_187525088.1">
    <property type="nucleotide sequence ID" value="NZ_JACRTA010000001.1"/>
</dbReference>
<dbReference type="AlphaFoldDB" id="A0A926E809"/>
<evidence type="ECO:0000256" key="2">
    <source>
        <dbReference type="ARBA" id="ARBA00023125"/>
    </source>
</evidence>
<reference evidence="5" key="1">
    <citation type="submission" date="2020-08" db="EMBL/GenBank/DDBJ databases">
        <title>Genome public.</title>
        <authorList>
            <person name="Liu C."/>
            <person name="Sun Q."/>
        </authorList>
    </citation>
    <scope>NUCLEOTIDE SEQUENCE</scope>
    <source>
        <strain evidence="5">NSJ-24</strain>
    </source>
</reference>
<accession>A0A926E809</accession>
<dbReference type="SUPFAM" id="SSF51011">
    <property type="entry name" value="Glycosyl hydrolase domain"/>
    <property type="match status" value="1"/>
</dbReference>
<dbReference type="Gene3D" id="2.60.120.10">
    <property type="entry name" value="Jelly Rolls"/>
    <property type="match status" value="1"/>
</dbReference>
<dbReference type="InterPro" id="IPR018060">
    <property type="entry name" value="HTH_AraC"/>
</dbReference>
<keyword evidence="3" id="KW-0804">Transcription</keyword>
<feature type="domain" description="HTH araC/xylS-type" evidence="4">
    <location>
        <begin position="180"/>
        <end position="278"/>
    </location>
</feature>
<dbReference type="Pfam" id="PF12833">
    <property type="entry name" value="HTH_18"/>
    <property type="match status" value="1"/>
</dbReference>
<evidence type="ECO:0000313" key="5">
    <source>
        <dbReference type="EMBL" id="MBC8568088.1"/>
    </source>
</evidence>
<gene>
    <name evidence="5" type="ORF">H8692_04810</name>
</gene>
<dbReference type="Gene3D" id="1.10.10.60">
    <property type="entry name" value="Homeodomain-like"/>
    <property type="match status" value="2"/>
</dbReference>
<name>A0A926E809_9FIRM</name>
<dbReference type="PROSITE" id="PS01124">
    <property type="entry name" value="HTH_ARAC_FAMILY_2"/>
    <property type="match status" value="1"/>
</dbReference>
<protein>
    <submittedName>
        <fullName evidence="5">Helix-turn-helix domain-containing protein</fullName>
    </submittedName>
</protein>
<evidence type="ECO:0000256" key="1">
    <source>
        <dbReference type="ARBA" id="ARBA00023015"/>
    </source>
</evidence>
<dbReference type="InterPro" id="IPR011051">
    <property type="entry name" value="RmlC_Cupin_sf"/>
</dbReference>
<keyword evidence="6" id="KW-1185">Reference proteome</keyword>
<organism evidence="5 6">
    <name type="scientific">Lentihominibacter hominis</name>
    <dbReference type="NCBI Taxonomy" id="2763645"/>
    <lineage>
        <taxon>Bacteria</taxon>
        <taxon>Bacillati</taxon>
        <taxon>Bacillota</taxon>
        <taxon>Clostridia</taxon>
        <taxon>Peptostreptococcales</taxon>
        <taxon>Anaerovoracaceae</taxon>
        <taxon>Lentihominibacter</taxon>
    </lineage>
</organism>
<keyword evidence="1" id="KW-0805">Transcription regulation</keyword>
<dbReference type="Gene3D" id="2.60.40.1500">
    <property type="entry name" value="Glycosyl hydrolase domain, family 39"/>
    <property type="match status" value="1"/>
</dbReference>
<dbReference type="PANTHER" id="PTHR43280">
    <property type="entry name" value="ARAC-FAMILY TRANSCRIPTIONAL REGULATOR"/>
    <property type="match status" value="1"/>
</dbReference>
<evidence type="ECO:0000313" key="6">
    <source>
        <dbReference type="Proteomes" id="UP000610862"/>
    </source>
</evidence>
<dbReference type="SUPFAM" id="SSF46689">
    <property type="entry name" value="Homeodomain-like"/>
    <property type="match status" value="2"/>
</dbReference>
<dbReference type="Pfam" id="PF02311">
    <property type="entry name" value="AraC_binding"/>
    <property type="match status" value="1"/>
</dbReference>
<dbReference type="PANTHER" id="PTHR43280:SF34">
    <property type="entry name" value="ARAC-FAMILY TRANSCRIPTIONAL REGULATOR"/>
    <property type="match status" value="1"/>
</dbReference>
<dbReference type="GO" id="GO:0003700">
    <property type="term" value="F:DNA-binding transcription factor activity"/>
    <property type="evidence" value="ECO:0007669"/>
    <property type="project" value="InterPro"/>
</dbReference>
<dbReference type="InterPro" id="IPR014710">
    <property type="entry name" value="RmlC-like_jellyroll"/>
</dbReference>
<keyword evidence="2" id="KW-0238">DNA-binding</keyword>
<dbReference type="GO" id="GO:0043565">
    <property type="term" value="F:sequence-specific DNA binding"/>
    <property type="evidence" value="ECO:0007669"/>
    <property type="project" value="InterPro"/>
</dbReference>
<dbReference type="InterPro" id="IPR009057">
    <property type="entry name" value="Homeodomain-like_sf"/>
</dbReference>
<comment type="caution">
    <text evidence="5">The sequence shown here is derived from an EMBL/GenBank/DDBJ whole genome shotgun (WGS) entry which is preliminary data.</text>
</comment>
<sequence length="591" mass="69653">MSETRNYIKGEIVSVAIYDVEEYPMHHHKDPEIIFIIDGQASVHTSFYSIDAIEENHFIFINADTIHNIEKIGGPCRVMSIHFHMDHIAHLYNVPAFSAFSMASFDQYSSTQTIEQLRRYLINIACCYMEKTSSYKSELSDIVLECYTYMMNNFQWFYYDDYILHNYPQRLPLTQITRAEEILTYLQEHYSEKLTLSNVADAFYLNKYYLSHLLKDTLGMSFQDLLNAIRLNIALYPLLESGKSVEEIAEECGFSSAVYLRKAFAVHAKVSLSTYRKRYGKRNPEDSIPDIICYGKEEQLSYLKMYQRKYYPEDFLVENTERLSVYVILGNTYENSDNIFRARQLQVTPQTLFHMDYMRDIFCEMDFDRVFAKTSDFDRLYEFYGSYEFFSPVRDLCREFGIDMEIIGEEDEEIEKINETASVFGRETSMYGEKGFRTKWYYFHFLINRLYNERVFDKEFCTVSRQGKKISILCNNIGEDKYRQDLSRKEIFLHIEDIQCNYSIFTYTLQFHGDDEVAVWRSIGAPNSVSRPLRETIRSCCFPKVSHSRSTAQYDLLKGITLEPGEMKLLMLVPEEESPEKVNSVTIKDKM</sequence>
<evidence type="ECO:0000259" key="4">
    <source>
        <dbReference type="PROSITE" id="PS01124"/>
    </source>
</evidence>
<dbReference type="CDD" id="cd02208">
    <property type="entry name" value="cupin_RmlC-like"/>
    <property type="match status" value="1"/>
</dbReference>
<evidence type="ECO:0000256" key="3">
    <source>
        <dbReference type="ARBA" id="ARBA00023163"/>
    </source>
</evidence>
<dbReference type="EMBL" id="JACRTA010000001">
    <property type="protein sequence ID" value="MBC8568088.1"/>
    <property type="molecule type" value="Genomic_DNA"/>
</dbReference>
<dbReference type="Proteomes" id="UP000610862">
    <property type="component" value="Unassembled WGS sequence"/>
</dbReference>
<proteinExistence type="predicted"/>
<dbReference type="SMART" id="SM00342">
    <property type="entry name" value="HTH_ARAC"/>
    <property type="match status" value="1"/>
</dbReference>